<keyword evidence="2" id="KW-1185">Reference proteome</keyword>
<proteinExistence type="predicted"/>
<dbReference type="EMBL" id="CYRY02044635">
    <property type="protein sequence ID" value="VCX39675.1"/>
    <property type="molecule type" value="Genomic_DNA"/>
</dbReference>
<name>A0A9X9Q8V4_GULGU</name>
<reference evidence="1 2" key="1">
    <citation type="submission" date="2018-10" db="EMBL/GenBank/DDBJ databases">
        <authorList>
            <person name="Ekblom R."/>
            <person name="Jareborg N."/>
        </authorList>
    </citation>
    <scope>NUCLEOTIDE SEQUENCE [LARGE SCALE GENOMIC DNA]</scope>
    <source>
        <tissue evidence="1">Muscle</tissue>
    </source>
</reference>
<feature type="non-terminal residue" evidence="1">
    <location>
        <position position="1"/>
    </location>
</feature>
<gene>
    <name evidence="1" type="ORF">BN2614_LOCUS4</name>
</gene>
<accession>A0A9X9Q8V4</accession>
<dbReference type="Proteomes" id="UP000269945">
    <property type="component" value="Unassembled WGS sequence"/>
</dbReference>
<dbReference type="AlphaFoldDB" id="A0A9X9Q8V4"/>
<evidence type="ECO:0000313" key="2">
    <source>
        <dbReference type="Proteomes" id="UP000269945"/>
    </source>
</evidence>
<organism evidence="1 2">
    <name type="scientific">Gulo gulo</name>
    <name type="common">Wolverine</name>
    <name type="synonym">Gluton</name>
    <dbReference type="NCBI Taxonomy" id="48420"/>
    <lineage>
        <taxon>Eukaryota</taxon>
        <taxon>Metazoa</taxon>
        <taxon>Chordata</taxon>
        <taxon>Craniata</taxon>
        <taxon>Vertebrata</taxon>
        <taxon>Euteleostomi</taxon>
        <taxon>Mammalia</taxon>
        <taxon>Eutheria</taxon>
        <taxon>Laurasiatheria</taxon>
        <taxon>Carnivora</taxon>
        <taxon>Caniformia</taxon>
        <taxon>Musteloidea</taxon>
        <taxon>Mustelidae</taxon>
        <taxon>Guloninae</taxon>
        <taxon>Gulo</taxon>
    </lineage>
</organism>
<evidence type="ECO:0000313" key="1">
    <source>
        <dbReference type="EMBL" id="VCX39675.1"/>
    </source>
</evidence>
<protein>
    <submittedName>
        <fullName evidence="1">Uncharacterized protein</fullName>
    </submittedName>
</protein>
<sequence>HTALSACEGGAGEDGIKRLFQEQTSPPGSLSGHCFFSLASWVLTDSTALPPPRCLLSPPPWPGELERGYV</sequence>
<comment type="caution">
    <text evidence="1">The sequence shown here is derived from an EMBL/GenBank/DDBJ whole genome shotgun (WGS) entry which is preliminary data.</text>
</comment>